<feature type="region of interest" description="Disordered" evidence="1">
    <location>
        <begin position="152"/>
        <end position="182"/>
    </location>
</feature>
<dbReference type="PANTHER" id="PTHR10933:SF9">
    <property type="entry name" value="IMMUNOGLOBULIN-BINDING PROTEIN 1"/>
    <property type="match status" value="1"/>
</dbReference>
<dbReference type="GO" id="GO:0005829">
    <property type="term" value="C:cytosol"/>
    <property type="evidence" value="ECO:0007669"/>
    <property type="project" value="TreeGrafter"/>
</dbReference>
<evidence type="ECO:0000256" key="1">
    <source>
        <dbReference type="SAM" id="MobiDB-lite"/>
    </source>
</evidence>
<dbReference type="GO" id="GO:0009966">
    <property type="term" value="P:regulation of signal transduction"/>
    <property type="evidence" value="ECO:0007669"/>
    <property type="project" value="InterPro"/>
</dbReference>
<organism evidence="2 3">
    <name type="scientific">Canna indica</name>
    <name type="common">Indian-shot</name>
    <dbReference type="NCBI Taxonomy" id="4628"/>
    <lineage>
        <taxon>Eukaryota</taxon>
        <taxon>Viridiplantae</taxon>
        <taxon>Streptophyta</taxon>
        <taxon>Embryophyta</taxon>
        <taxon>Tracheophyta</taxon>
        <taxon>Spermatophyta</taxon>
        <taxon>Magnoliopsida</taxon>
        <taxon>Liliopsida</taxon>
        <taxon>Zingiberales</taxon>
        <taxon>Cannaceae</taxon>
        <taxon>Canna</taxon>
    </lineage>
</organism>
<reference evidence="2 3" key="1">
    <citation type="submission" date="2023-10" db="EMBL/GenBank/DDBJ databases">
        <title>Chromosome-scale genome assembly provides insights into flower coloration mechanisms of Canna indica.</title>
        <authorList>
            <person name="Li C."/>
        </authorList>
    </citation>
    <scope>NUCLEOTIDE SEQUENCE [LARGE SCALE GENOMIC DNA]</scope>
    <source>
        <tissue evidence="2">Flower</tissue>
    </source>
</reference>
<dbReference type="EMBL" id="CP136897">
    <property type="protein sequence ID" value="WOL15715.1"/>
    <property type="molecule type" value="Genomic_DNA"/>
</dbReference>
<keyword evidence="3" id="KW-1185">Reference proteome</keyword>
<dbReference type="GO" id="GO:0051721">
    <property type="term" value="F:protein phosphatase 2A binding"/>
    <property type="evidence" value="ECO:0007669"/>
    <property type="project" value="TreeGrafter"/>
</dbReference>
<sequence>MGEWKIEDMPLPALFEEASKIHSMASGSSVDQDVLRKEIHALRRCDEMISKLGLFSSNETKDDVSIANLKYLLVPFYIAELIEKVSEEDRRKVLKISQDHLKEFISICEALELVPEEELEASRQGGPDTFATRRAKKIARFKRQRAADAKLQEIKEKKERRQRSLGAAAVFTSRSGGGRCTR</sequence>
<name>A0AAQ3KW22_9LILI</name>
<dbReference type="Pfam" id="PF04177">
    <property type="entry name" value="TAP42"/>
    <property type="match status" value="1"/>
</dbReference>
<dbReference type="GO" id="GO:0035303">
    <property type="term" value="P:regulation of dephosphorylation"/>
    <property type="evidence" value="ECO:0007669"/>
    <property type="project" value="TreeGrafter"/>
</dbReference>
<proteinExistence type="predicted"/>
<dbReference type="InterPro" id="IPR007304">
    <property type="entry name" value="TAP46-like"/>
</dbReference>
<dbReference type="Gene3D" id="1.25.40.540">
    <property type="entry name" value="TAP42-like family"/>
    <property type="match status" value="1"/>
</dbReference>
<dbReference type="AlphaFoldDB" id="A0AAQ3KW22"/>
<evidence type="ECO:0000313" key="2">
    <source>
        <dbReference type="EMBL" id="WOL15715.1"/>
    </source>
</evidence>
<evidence type="ECO:0000313" key="3">
    <source>
        <dbReference type="Proteomes" id="UP001327560"/>
    </source>
</evidence>
<dbReference type="Proteomes" id="UP001327560">
    <property type="component" value="Chromosome 8"/>
</dbReference>
<gene>
    <name evidence="2" type="ORF">Cni_G24496</name>
</gene>
<dbReference type="PANTHER" id="PTHR10933">
    <property type="entry name" value="IMMUNOGLOBULIN-BINDING PROTEIN 1"/>
    <property type="match status" value="1"/>
</dbReference>
<accession>A0AAQ3KW22</accession>
<dbReference type="InterPro" id="IPR038511">
    <property type="entry name" value="TAP42/TAP46-like_sf"/>
</dbReference>
<protein>
    <submittedName>
        <fullName evidence="2">PP2A regulatory subunit TAP46</fullName>
    </submittedName>
</protein>